<accession>A0A1T5AQ41</accession>
<dbReference type="Proteomes" id="UP000243406">
    <property type="component" value="Unassembled WGS sequence"/>
</dbReference>
<protein>
    <submittedName>
        <fullName evidence="1">Uncharacterized protein</fullName>
    </submittedName>
</protein>
<reference evidence="2" key="1">
    <citation type="submission" date="2017-02" db="EMBL/GenBank/DDBJ databases">
        <authorList>
            <person name="Varghese N."/>
            <person name="Submissions S."/>
        </authorList>
    </citation>
    <scope>NUCLEOTIDE SEQUENCE [LARGE SCALE GENOMIC DNA]</scope>
    <source>
        <strain evidence="2">ATCC 35199</strain>
    </source>
</reference>
<dbReference type="RefSeq" id="WP_013360371.1">
    <property type="nucleotide sequence ID" value="NZ_DAMBHZ010000006.1"/>
</dbReference>
<evidence type="ECO:0000313" key="1">
    <source>
        <dbReference type="EMBL" id="SKB37046.1"/>
    </source>
</evidence>
<dbReference type="AlphaFoldDB" id="A0A1T5AQ41"/>
<gene>
    <name evidence="1" type="ORF">SAMN02745120_1096</name>
</gene>
<dbReference type="GeneID" id="35559670"/>
<sequence>MYVMEMNLEDIIAEKDEKDQRLLMAEFRNLGGYETLGEFFEDLEEMSEKNDPKAIRLYRFAEWLSHESLFYSLVNLLEDLKSSVHTEYAIKAITKIPNEPKALCEAVSKVLDSVQRFQEPGVLYQAVALLHRMEMVDSSVRACLRTRRRITLDENVLREVSNRMENLAKYEEDFHKNSDVRADFASKDKFIEFANEFINFKNTL</sequence>
<evidence type="ECO:0000313" key="2">
    <source>
        <dbReference type="Proteomes" id="UP000243406"/>
    </source>
</evidence>
<proteinExistence type="predicted"/>
<keyword evidence="2" id="KW-1185">Reference proteome</keyword>
<organism evidence="1 2">
    <name type="scientific">Acetoanaerobium noterae</name>
    <dbReference type="NCBI Taxonomy" id="745369"/>
    <lineage>
        <taxon>Bacteria</taxon>
        <taxon>Bacillati</taxon>
        <taxon>Bacillota</taxon>
        <taxon>Clostridia</taxon>
        <taxon>Peptostreptococcales</taxon>
        <taxon>Filifactoraceae</taxon>
        <taxon>Acetoanaerobium</taxon>
    </lineage>
</organism>
<name>A0A1T5AQ41_9FIRM</name>
<dbReference type="EMBL" id="FUYN01000002">
    <property type="protein sequence ID" value="SKB37046.1"/>
    <property type="molecule type" value="Genomic_DNA"/>
</dbReference>